<evidence type="ECO:0000256" key="2">
    <source>
        <dbReference type="ARBA" id="ARBA00022692"/>
    </source>
</evidence>
<evidence type="ECO:0000256" key="5">
    <source>
        <dbReference type="SAM" id="Phobius"/>
    </source>
</evidence>
<keyword evidence="8" id="KW-1185">Reference proteome</keyword>
<accession>A0A4Z0W8C1</accession>
<evidence type="ECO:0000313" key="8">
    <source>
        <dbReference type="Proteomes" id="UP000297475"/>
    </source>
</evidence>
<dbReference type="GO" id="GO:0016020">
    <property type="term" value="C:membrane"/>
    <property type="evidence" value="ECO:0007669"/>
    <property type="project" value="UniProtKB-SubCell"/>
</dbReference>
<evidence type="ECO:0000259" key="6">
    <source>
        <dbReference type="PROSITE" id="PS51384"/>
    </source>
</evidence>
<protein>
    <submittedName>
        <fullName evidence="7">Oxidoreductase</fullName>
    </submittedName>
</protein>
<feature type="transmembrane region" description="Helical" evidence="5">
    <location>
        <begin position="41"/>
        <end position="62"/>
    </location>
</feature>
<dbReference type="InterPro" id="IPR013130">
    <property type="entry name" value="Fe3_Rdtase_TM_dom"/>
</dbReference>
<dbReference type="SUPFAM" id="SSF52343">
    <property type="entry name" value="Ferredoxin reductase-like, C-terminal NADP-linked domain"/>
    <property type="match status" value="1"/>
</dbReference>
<dbReference type="Gene3D" id="3.40.50.80">
    <property type="entry name" value="Nucleotide-binding domain of ferredoxin-NADP reductase (FNR) module"/>
    <property type="match status" value="1"/>
</dbReference>
<dbReference type="SUPFAM" id="SSF63380">
    <property type="entry name" value="Riboflavin synthase domain-like"/>
    <property type="match status" value="1"/>
</dbReference>
<dbReference type="InterPro" id="IPR017938">
    <property type="entry name" value="Riboflavin_synthase-like_b-brl"/>
</dbReference>
<evidence type="ECO:0000256" key="1">
    <source>
        <dbReference type="ARBA" id="ARBA00004141"/>
    </source>
</evidence>
<dbReference type="OrthoDB" id="9786132at2"/>
<evidence type="ECO:0000256" key="4">
    <source>
        <dbReference type="ARBA" id="ARBA00023136"/>
    </source>
</evidence>
<feature type="transmembrane region" description="Helical" evidence="5">
    <location>
        <begin position="124"/>
        <end position="144"/>
    </location>
</feature>
<dbReference type="AlphaFoldDB" id="A0A4Z0W8C1"/>
<dbReference type="InterPro" id="IPR050415">
    <property type="entry name" value="MRET"/>
</dbReference>
<comment type="caution">
    <text evidence="7">The sequence shown here is derived from an EMBL/GenBank/DDBJ whole genome shotgun (WGS) entry which is preliminary data.</text>
</comment>
<dbReference type="PRINTS" id="PR00410">
    <property type="entry name" value="PHEHYDRXLASE"/>
</dbReference>
<dbReference type="GO" id="GO:0016491">
    <property type="term" value="F:oxidoreductase activity"/>
    <property type="evidence" value="ECO:0007669"/>
    <property type="project" value="InterPro"/>
</dbReference>
<dbReference type="InterPro" id="IPR001433">
    <property type="entry name" value="OxRdtase_FAD/NAD-bd"/>
</dbReference>
<dbReference type="PROSITE" id="PS51384">
    <property type="entry name" value="FAD_FR"/>
    <property type="match status" value="1"/>
</dbReference>
<keyword evidence="2 5" id="KW-0812">Transmembrane</keyword>
<reference evidence="7 8" key="1">
    <citation type="submission" date="2019-04" db="EMBL/GenBank/DDBJ databases">
        <title>Natronospirillum operosus gen. nov., sp. nov., a haloalkaliphilic satellite isolated from decaying biomass of laboratory culture of cyanobacterium Geitlerinema sp. and proposal of Natronospirillaceae fam. nov. and Saccharospirillaceae fam. nov.</title>
        <authorList>
            <person name="Kevbrin V."/>
            <person name="Boltyanskaya Y."/>
            <person name="Koziaeva V."/>
            <person name="Grouzdev D.S."/>
            <person name="Park M."/>
            <person name="Cho J."/>
        </authorList>
    </citation>
    <scope>NUCLEOTIDE SEQUENCE [LARGE SCALE GENOMIC DNA]</scope>
    <source>
        <strain evidence="7 8">G-116</strain>
    </source>
</reference>
<dbReference type="Pfam" id="PF01794">
    <property type="entry name" value="Ferric_reduct"/>
    <property type="match status" value="1"/>
</dbReference>
<dbReference type="EMBL" id="SRMF01000006">
    <property type="protein sequence ID" value="TGG92035.1"/>
    <property type="molecule type" value="Genomic_DNA"/>
</dbReference>
<feature type="domain" description="FAD-binding FR-type" evidence="6">
    <location>
        <begin position="202"/>
        <end position="304"/>
    </location>
</feature>
<evidence type="ECO:0000256" key="3">
    <source>
        <dbReference type="ARBA" id="ARBA00022989"/>
    </source>
</evidence>
<dbReference type="Proteomes" id="UP000297475">
    <property type="component" value="Unassembled WGS sequence"/>
</dbReference>
<organism evidence="7 8">
    <name type="scientific">Natronospirillum operosum</name>
    <dbReference type="NCBI Taxonomy" id="2759953"/>
    <lineage>
        <taxon>Bacteria</taxon>
        <taxon>Pseudomonadati</taxon>
        <taxon>Pseudomonadota</taxon>
        <taxon>Gammaproteobacteria</taxon>
        <taxon>Oceanospirillales</taxon>
        <taxon>Natronospirillaceae</taxon>
        <taxon>Natronospirillum</taxon>
    </lineage>
</organism>
<dbReference type="Pfam" id="PF00175">
    <property type="entry name" value="NAD_binding_1"/>
    <property type="match status" value="1"/>
</dbReference>
<dbReference type="Pfam" id="PF08022">
    <property type="entry name" value="FAD_binding_8"/>
    <property type="match status" value="1"/>
</dbReference>
<comment type="subcellular location">
    <subcellularLocation>
        <location evidence="1">Membrane</location>
        <topology evidence="1">Multi-pass membrane protein</topology>
    </subcellularLocation>
</comment>
<feature type="transmembrane region" description="Helical" evidence="5">
    <location>
        <begin position="83"/>
        <end position="104"/>
    </location>
</feature>
<dbReference type="PANTHER" id="PTHR47354">
    <property type="entry name" value="NADH OXIDOREDUCTASE HCR"/>
    <property type="match status" value="1"/>
</dbReference>
<dbReference type="InterPro" id="IPR039261">
    <property type="entry name" value="FNR_nucleotide-bd"/>
</dbReference>
<gene>
    <name evidence="7" type="ORF">E4656_14230</name>
</gene>
<dbReference type="InterPro" id="IPR017927">
    <property type="entry name" value="FAD-bd_FR_type"/>
</dbReference>
<name>A0A4Z0W8C1_9GAMM</name>
<evidence type="ECO:0000313" key="7">
    <source>
        <dbReference type="EMBL" id="TGG92035.1"/>
    </source>
</evidence>
<dbReference type="CDD" id="cd06198">
    <property type="entry name" value="FNR_like_3"/>
    <property type="match status" value="1"/>
</dbReference>
<dbReference type="Gene3D" id="2.40.30.10">
    <property type="entry name" value="Translation factors"/>
    <property type="match status" value="1"/>
</dbReference>
<dbReference type="PANTHER" id="PTHR47354:SF5">
    <property type="entry name" value="PROTEIN RFBI"/>
    <property type="match status" value="1"/>
</dbReference>
<proteinExistence type="predicted"/>
<keyword evidence="4 5" id="KW-0472">Membrane</keyword>
<dbReference type="InterPro" id="IPR013112">
    <property type="entry name" value="FAD-bd_8"/>
</dbReference>
<keyword evidence="3 5" id="KW-1133">Transmembrane helix</keyword>
<sequence>MRAWLKPGYGLLLLLCLLPLLLALPRMLQLWDGGAASSLRVFALATGILAMALLLLAATLSIRLPGLDRFFGGLPQIWLVHRLAGFGAFILIMAHAVVLGFAAVPADLSAAIITLFPPFENWPVWSGWGALLLMVVFLGPTFQFFGRPHYQRWKTLHLLAIPTTLLALAHVFPLAGEFWIWVVLAVLAIGAMVWRKGLSPHLGRYEYEVVGVEKLVRDVVEVQLKPRGKTMPYEAGQFVYLTPMDPNLSAGKGEEHPYTIASSPEDAILRIGIKDLGDASHALQTVTPGTTAYIEGPYGDFYERLYPERDQLWLAGGIGVTPFVGGARHLREADELPGQAGREDANAHLFYLGRDHVRAYYLDELMDIGEHHERLTVTPHYFRDEGPMSEDFLRRHCPDFAEREIYMCGPPAMIDHLKQIFVRAGVPSSRIHSEVFDFL</sequence>
<dbReference type="RefSeq" id="WP_135483964.1">
    <property type="nucleotide sequence ID" value="NZ_SRMF01000006.1"/>
</dbReference>
<feature type="transmembrane region" description="Helical" evidence="5">
    <location>
        <begin position="178"/>
        <end position="194"/>
    </location>
</feature>